<sequence>MAASVAVLLLATLAAVQGTTTDFVQLMFTCEKDCKLQYENDVTRCGQESTCVGTATRTTTAATTTQWVNAVAACTADCKVQYDVDSERCWSNYNPQQCQDFAADAMSRCGCLCKSRLPDTACSVTSSLERESQNTAVAPTVATSGDVGKCYNEFRDLFGRCQDIIEDSKKCTCISRSLDALCPCRARDTSTASVSTSTSTTTELAPKPNPNIDLFIECNKVCWQETLDANDRSSVLNLAMCNCHCMSASGVTRPQLAGAAHSTAPSGLRYAPTADVLYCYKKLNKTLADCSALCNSTHSFPENCDWLCHKTFSEGTCRCGAQAAAGFGLAVVSVMGLVVWAVSP</sequence>
<evidence type="ECO:0000313" key="4">
    <source>
        <dbReference type="Proteomes" id="UP001075354"/>
    </source>
</evidence>
<keyword evidence="2" id="KW-0732">Signal</keyword>
<dbReference type="Proteomes" id="UP001075354">
    <property type="component" value="Chromosome 1"/>
</dbReference>
<protein>
    <submittedName>
        <fullName evidence="3">Uncharacterized protein</fullName>
    </submittedName>
</protein>
<dbReference type="AlphaFoldDB" id="A0AAV7XYF2"/>
<proteinExistence type="predicted"/>
<keyword evidence="1" id="KW-1133">Transmembrane helix</keyword>
<keyword evidence="4" id="KW-1185">Reference proteome</keyword>
<feature type="transmembrane region" description="Helical" evidence="1">
    <location>
        <begin position="323"/>
        <end position="342"/>
    </location>
</feature>
<organism evidence="3 4">
    <name type="scientific">Megalurothrips usitatus</name>
    <name type="common">bean blossom thrips</name>
    <dbReference type="NCBI Taxonomy" id="439358"/>
    <lineage>
        <taxon>Eukaryota</taxon>
        <taxon>Metazoa</taxon>
        <taxon>Ecdysozoa</taxon>
        <taxon>Arthropoda</taxon>
        <taxon>Hexapoda</taxon>
        <taxon>Insecta</taxon>
        <taxon>Pterygota</taxon>
        <taxon>Neoptera</taxon>
        <taxon>Paraneoptera</taxon>
        <taxon>Thysanoptera</taxon>
        <taxon>Terebrantia</taxon>
        <taxon>Thripoidea</taxon>
        <taxon>Thripidae</taxon>
        <taxon>Megalurothrips</taxon>
    </lineage>
</organism>
<evidence type="ECO:0000256" key="2">
    <source>
        <dbReference type="SAM" id="SignalP"/>
    </source>
</evidence>
<comment type="caution">
    <text evidence="3">The sequence shown here is derived from an EMBL/GenBank/DDBJ whole genome shotgun (WGS) entry which is preliminary data.</text>
</comment>
<feature type="signal peptide" evidence="2">
    <location>
        <begin position="1"/>
        <end position="18"/>
    </location>
</feature>
<gene>
    <name evidence="3" type="ORF">ONE63_000234</name>
</gene>
<feature type="chain" id="PRO_5043854768" evidence="2">
    <location>
        <begin position="19"/>
        <end position="344"/>
    </location>
</feature>
<evidence type="ECO:0000313" key="3">
    <source>
        <dbReference type="EMBL" id="KAJ1531561.1"/>
    </source>
</evidence>
<keyword evidence="1" id="KW-0472">Membrane</keyword>
<reference evidence="3" key="1">
    <citation type="submission" date="2022-12" db="EMBL/GenBank/DDBJ databases">
        <title>Chromosome-level genome assembly of the bean flower thrips Megalurothrips usitatus.</title>
        <authorList>
            <person name="Ma L."/>
            <person name="Liu Q."/>
            <person name="Li H."/>
            <person name="Cai W."/>
        </authorList>
    </citation>
    <scope>NUCLEOTIDE SEQUENCE</scope>
    <source>
        <strain evidence="3">Cailab_2022a</strain>
    </source>
</reference>
<accession>A0AAV7XYF2</accession>
<keyword evidence="1" id="KW-0812">Transmembrane</keyword>
<dbReference type="EMBL" id="JAPTSV010000001">
    <property type="protein sequence ID" value="KAJ1531561.1"/>
    <property type="molecule type" value="Genomic_DNA"/>
</dbReference>
<name>A0AAV7XYF2_9NEOP</name>
<evidence type="ECO:0000256" key="1">
    <source>
        <dbReference type="SAM" id="Phobius"/>
    </source>
</evidence>